<dbReference type="EMBL" id="JAUTXU010000043">
    <property type="protein sequence ID" value="KAK3716336.1"/>
    <property type="molecule type" value="Genomic_DNA"/>
</dbReference>
<sequence>MAQSDMKGIGKGPASSTLLRRLGWEAQSILIATTIVVLAVAGFIAFLWFADLDNNVWHQIMVTDWATRAVTISTLVLRFVIDLQAGLAGAMLATVVLESSSVKLRDVAEISMMRANSPQPRAMLRLIPALSDNSWVFPSLSSIGYSAIVLLLFSTTTVLQFSSTLLLSDLQLGQLPGLSVVREALYDFQYEWGGPASFAAPASHRGTGYSYPIQLRTSTWLRPPPAFPAFAELSSPVESPEGVEDTGVLLRAFLPFPDAQSRQSIRNYSGPAMVLDSRVSCQRPHLTHIKTLATSEAGSVGRISGKLEPSFPDVDKLWTPASLAPWFDSYANNGGLLSEFWNITHNNMMEELLTGRQLWSLPMLVIRPSNITKDAVSEDVLGIEADGVWTNIITRWQTWSLSVCYSAFATVDAEVNMFSDANRTEPIVHWDLERGYYTVPDVHHQMGELQSYGSSAESRGILRLEKKPSWIPKLEYMPAYGVQPFVQQFVDVTNTYTQLCKDISRCTALLTPNSQDHKWFYQNYVYDGNQFGNGFFVADYMLSSLFQQTLGKNTTDSLARAMSSLITVLSSMAYYDQMPQFARSGNATQTYYTTVLFPQTHLGFWCVAIVLATHLALVGLVTVGFMMYSKHTLLNNHWQSVAQLHGPETEELIVKTRMATDHDVKKALSAAGHECVRVGVRALKPGYGEVGMRIVREKDRLLPH</sequence>
<protein>
    <submittedName>
        <fullName evidence="1">Uncharacterized protein</fullName>
    </submittedName>
</protein>
<evidence type="ECO:0000313" key="2">
    <source>
        <dbReference type="Proteomes" id="UP001281147"/>
    </source>
</evidence>
<comment type="caution">
    <text evidence="1">The sequence shown here is derived from an EMBL/GenBank/DDBJ whole genome shotgun (WGS) entry which is preliminary data.</text>
</comment>
<dbReference type="Proteomes" id="UP001281147">
    <property type="component" value="Unassembled WGS sequence"/>
</dbReference>
<organism evidence="1 2">
    <name type="scientific">Vermiconidia calcicola</name>
    <dbReference type="NCBI Taxonomy" id="1690605"/>
    <lineage>
        <taxon>Eukaryota</taxon>
        <taxon>Fungi</taxon>
        <taxon>Dikarya</taxon>
        <taxon>Ascomycota</taxon>
        <taxon>Pezizomycotina</taxon>
        <taxon>Dothideomycetes</taxon>
        <taxon>Dothideomycetidae</taxon>
        <taxon>Mycosphaerellales</taxon>
        <taxon>Extremaceae</taxon>
        <taxon>Vermiconidia</taxon>
    </lineage>
</organism>
<proteinExistence type="predicted"/>
<accession>A0ACC3NFZ4</accession>
<gene>
    <name evidence="1" type="ORF">LTR37_006486</name>
</gene>
<name>A0ACC3NFZ4_9PEZI</name>
<keyword evidence="2" id="KW-1185">Reference proteome</keyword>
<evidence type="ECO:0000313" key="1">
    <source>
        <dbReference type="EMBL" id="KAK3716336.1"/>
    </source>
</evidence>
<reference evidence="1" key="1">
    <citation type="submission" date="2023-07" db="EMBL/GenBank/DDBJ databases">
        <title>Black Yeasts Isolated from many extreme environments.</title>
        <authorList>
            <person name="Coleine C."/>
            <person name="Stajich J.E."/>
            <person name="Selbmann L."/>
        </authorList>
    </citation>
    <scope>NUCLEOTIDE SEQUENCE</scope>
    <source>
        <strain evidence="1">CCFEE 5714</strain>
    </source>
</reference>